<dbReference type="PANTHER" id="PTHR32305:SF15">
    <property type="entry name" value="PROTEIN RHSA-RELATED"/>
    <property type="match status" value="1"/>
</dbReference>
<feature type="transmembrane region" description="Helical" evidence="2">
    <location>
        <begin position="1983"/>
        <end position="2007"/>
    </location>
</feature>
<dbReference type="EMBL" id="CP108110">
    <property type="protein sequence ID" value="WUQ81548.1"/>
    <property type="molecule type" value="Genomic_DNA"/>
</dbReference>
<feature type="signal peptide" evidence="3">
    <location>
        <begin position="1"/>
        <end position="31"/>
    </location>
</feature>
<dbReference type="NCBIfam" id="TIGR03696">
    <property type="entry name" value="Rhs_assc_core"/>
    <property type="match status" value="1"/>
</dbReference>
<keyword evidence="2" id="KW-1133">Transmembrane helix</keyword>
<dbReference type="PANTHER" id="PTHR32305">
    <property type="match status" value="1"/>
</dbReference>
<evidence type="ECO:0000256" key="2">
    <source>
        <dbReference type="SAM" id="Phobius"/>
    </source>
</evidence>
<dbReference type="InterPro" id="IPR031325">
    <property type="entry name" value="RHS_repeat"/>
</dbReference>
<proteinExistence type="predicted"/>
<accession>A0ABZ1TS61</accession>
<feature type="region of interest" description="Disordered" evidence="1">
    <location>
        <begin position="1785"/>
        <end position="1819"/>
    </location>
</feature>
<evidence type="ECO:0000313" key="5">
    <source>
        <dbReference type="Proteomes" id="UP001432222"/>
    </source>
</evidence>
<evidence type="ECO:0000256" key="1">
    <source>
        <dbReference type="SAM" id="MobiDB-lite"/>
    </source>
</evidence>
<keyword evidence="3" id="KW-0732">Signal</keyword>
<dbReference type="Proteomes" id="UP001432222">
    <property type="component" value="Chromosome"/>
</dbReference>
<reference evidence="4" key="1">
    <citation type="submission" date="2022-10" db="EMBL/GenBank/DDBJ databases">
        <title>The complete genomes of actinobacterial strains from the NBC collection.</title>
        <authorList>
            <person name="Joergensen T.S."/>
            <person name="Alvarez Arevalo M."/>
            <person name="Sterndorff E.B."/>
            <person name="Faurdal D."/>
            <person name="Vuksanovic O."/>
            <person name="Mourched A.-S."/>
            <person name="Charusanti P."/>
            <person name="Shaw S."/>
            <person name="Blin K."/>
            <person name="Weber T."/>
        </authorList>
    </citation>
    <scope>NUCLEOTIDE SEQUENCE</scope>
    <source>
        <strain evidence="4">NBC_00222</strain>
    </source>
</reference>
<dbReference type="RefSeq" id="WP_328952623.1">
    <property type="nucleotide sequence ID" value="NZ_CP108110.1"/>
</dbReference>
<sequence>MKHGKRRALTAAVVAGALGASLLTGVQGAAAGPPKPGPQAPRPAAAVSDTASALLAAKLRGSRVEVLGARSETATTWANPDGTLTTDTAAGPVRFRRGTDWVDVDVSFGRQPDGSVASKAHPRGLTLAAAKGGRAASFAGAVNAPAQDLITLSAGDRSVSMRWKGGLPQPQTDGSRATYPDVLPGADLVIDATRTGYEQSLLLKRRPAEDATFVLPIRAPGVTAVQQPDGSVEFSERASGRRLSTMPAPVMWDATVDERSLEHTRRAPVGLTVTQSGDDIELRLSPDAAFLADPATRYPVTVDPSDTVLSDVFDTFVQQGDTVDESASTELKIGWPGDYADPGPNTKPRVARSFISWDMAPIKDALVSGATLSLFNYHSWNCQAPAAWEVWDSGTGKTTSRWTAQPTWYQRYATSTETKGQNCSNGGYVSADVTSLLQYWAGQPSTAVQGLGIRAANEGSTAGWKRFYSGNSPAAQIPRLSVTYNYRPRTGTDLQAGPPFFPADGGYVVNTLTPTLRDTFADLNNDRVDGTFQIFEDTTDTQVGNLLVSPYGASGQAVSVTVPAGLLVNGRSYRFRSNPYDGTHYNLGWSPWKRFTVDTSAPSAPVSVTSADYPETGWVKGAGQSGVFVVTPPAADHRWIEWSLDGAGWTRVATNGAATAVPLQITPARGGTNTLQVRAVDQADNRSEPFTYTFHAGAGGLVGVDDGRRVPARLPLSAEADSGRFDAVTFSWRRSDADPWAPIPPGAVTDAGQPVAAWPQPLTGGVGRPLVWTATDTVTPDGAVQVRADFTGPNAAPASSDTVKVVVDRTAEVATSTAVGPGSVNLLTGNFGLSATDASAFDTAVTRTAGSRVPDAGARQDGQAAIFGKEWVSGTVAARTNPTYTAVRRTSDTSVDVATRSGTGIRFTADAAGTGWVPEPGSEDLTLTGGFAGTFTLTGTDGAVTTFAKVTPAATVWTVTTSLSDGLANSTTEVVSEAVTGPGGATLARPRRIIAASSAVTLGACETAPATRGCRVLEFVYAPATTATAAAFGDFAGQVSAVRLWATAPGAGSGTATDVARYAYDDLGRLRETWDPRTGPALKTAYAYDDAGRVVGLTPPGELPWTFAYGRAGGSAAAGDGMLLSVSRPALAAGSADRTDGTATTTLVYGVPLTGAGAPYDLGAGATAGWGQRDNPTDATAVFPADQVPASSDGRALPAGAYTRATVSYLDASGRPVDTAQPGGNIAVTEYDRFGNTARQLTAANRLLALGASPADRAVLTDLGISGAGSAERARLLSTEHLYSPDGTRETETLDPLRRTALAAPLTDGATTVALAGNQIAARARTVREYDAGRPTDGTAVTRNQVTATTVGAQPRSHPTLFADARTARTGYDWTQGRPVSTTQDAGGLNLTRTTAYDAQGQVTRTTLPASSGTDAGATVTTYYTGDGTGPCGGRPEWADAVCTTGPAGAITGGGQNPSQLPTRTSEYGLYGQLTKQSETANGVTRTTVRDHDAAGRPTTVTVTGGTGAAVPAVTTGYDPATGRAVTTSTSGAGTVTRQFDRLGRQIAYTDADGGVTRTTFDALNRPAAVTDSVPSTTTYTYDTAAEPRGLVTAVADSVAGTFTAHYNADGAADAQGLPGGYTARQATDPTGAATTLTYTRDSDGAAVLTDTVAITAQGQWTGHTGNAGRTSAQTFGYDGAGRLVTATDTVDGVCTTRTYGYDRNSNRTARGSTAAPPGADCTTTGTTPATSAYDSADRLTDPGYAYDAFGRTTAQPGGVTNGYYANDLVQSQTTPTARQTWTLDPQSRRRGWTTEAPNGGAWTQTGVRTNHYGDDTDNPRWTTENTAGAVTRSVLAPGGGLGALTSATGDTVLTLTNLHGDVAVLLPTAAGAAPAVLGFDEFGVPRAGQQPVRYGWLGGPRRSAETPTGDLLMGARLYHPASGRFLQTDPVLYGSANAYDYADQNPLTNADPSGLWRVKLEWHWNGVGIRFDRQITNAVASFWWMVAGAIGALIGGVPGVVVGFTLSLASGYASYALNTNRCLYGRVSWRSIRYGFTRCF</sequence>
<protein>
    <submittedName>
        <fullName evidence="4">DNRLRE domain-containing protein</fullName>
    </submittedName>
</protein>
<keyword evidence="2" id="KW-0472">Membrane</keyword>
<feature type="region of interest" description="Disordered" evidence="1">
    <location>
        <begin position="1706"/>
        <end position="1738"/>
    </location>
</feature>
<evidence type="ECO:0000313" key="4">
    <source>
        <dbReference type="EMBL" id="WUQ81548.1"/>
    </source>
</evidence>
<keyword evidence="2" id="KW-0812">Transmembrane</keyword>
<keyword evidence="5" id="KW-1185">Reference proteome</keyword>
<dbReference type="InterPro" id="IPR050708">
    <property type="entry name" value="T6SS_VgrG/RHS"/>
</dbReference>
<dbReference type="InterPro" id="IPR022385">
    <property type="entry name" value="Rhs_assc_core"/>
</dbReference>
<feature type="compositionally biased region" description="Low complexity" evidence="1">
    <location>
        <begin position="1714"/>
        <end position="1733"/>
    </location>
</feature>
<evidence type="ECO:0000256" key="3">
    <source>
        <dbReference type="SAM" id="SignalP"/>
    </source>
</evidence>
<name>A0ABZ1TS61_9ACTN</name>
<dbReference type="NCBIfam" id="NF033679">
    <property type="entry name" value="DNRLRE_dom"/>
    <property type="match status" value="1"/>
</dbReference>
<organism evidence="4 5">
    <name type="scientific">Kitasatospora purpeofusca</name>
    <dbReference type="NCBI Taxonomy" id="67352"/>
    <lineage>
        <taxon>Bacteria</taxon>
        <taxon>Bacillati</taxon>
        <taxon>Actinomycetota</taxon>
        <taxon>Actinomycetes</taxon>
        <taxon>Kitasatosporales</taxon>
        <taxon>Streptomycetaceae</taxon>
        <taxon>Kitasatospora</taxon>
    </lineage>
</organism>
<dbReference type="Gene3D" id="2.180.10.10">
    <property type="entry name" value="RHS repeat-associated core"/>
    <property type="match status" value="2"/>
</dbReference>
<dbReference type="Pfam" id="PF05593">
    <property type="entry name" value="RHS_repeat"/>
    <property type="match status" value="2"/>
</dbReference>
<feature type="chain" id="PRO_5045741943" evidence="3">
    <location>
        <begin position="32"/>
        <end position="2041"/>
    </location>
</feature>
<gene>
    <name evidence="4" type="ORF">OHA16_00360</name>
</gene>